<dbReference type="EMBL" id="JAACXV010000125">
    <property type="protein sequence ID" value="KAF7283265.1"/>
    <property type="molecule type" value="Genomic_DNA"/>
</dbReference>
<comment type="caution">
    <text evidence="1">The sequence shown here is derived from an EMBL/GenBank/DDBJ whole genome shotgun (WGS) entry which is preliminary data.</text>
</comment>
<organism evidence="1 2">
    <name type="scientific">Rhynchophorus ferrugineus</name>
    <name type="common">Red palm weevil</name>
    <name type="synonym">Curculio ferrugineus</name>
    <dbReference type="NCBI Taxonomy" id="354439"/>
    <lineage>
        <taxon>Eukaryota</taxon>
        <taxon>Metazoa</taxon>
        <taxon>Ecdysozoa</taxon>
        <taxon>Arthropoda</taxon>
        <taxon>Hexapoda</taxon>
        <taxon>Insecta</taxon>
        <taxon>Pterygota</taxon>
        <taxon>Neoptera</taxon>
        <taxon>Endopterygota</taxon>
        <taxon>Coleoptera</taxon>
        <taxon>Polyphaga</taxon>
        <taxon>Cucujiformia</taxon>
        <taxon>Curculionidae</taxon>
        <taxon>Dryophthorinae</taxon>
        <taxon>Rhynchophorus</taxon>
    </lineage>
</organism>
<proteinExistence type="predicted"/>
<gene>
    <name evidence="1" type="ORF">GWI33_001090</name>
</gene>
<keyword evidence="2" id="KW-1185">Reference proteome</keyword>
<dbReference type="OrthoDB" id="6755804at2759"/>
<evidence type="ECO:0008006" key="3">
    <source>
        <dbReference type="Google" id="ProtNLM"/>
    </source>
</evidence>
<evidence type="ECO:0000313" key="1">
    <source>
        <dbReference type="EMBL" id="KAF7283265.1"/>
    </source>
</evidence>
<evidence type="ECO:0000313" key="2">
    <source>
        <dbReference type="Proteomes" id="UP000625711"/>
    </source>
</evidence>
<sequence length="353" mass="41324">MKDNVGFDSDFENWVIQFLTPIAIDIDNPDSVAHHFAEELFKFGMYNDSRRHQCPDYIFLFDAYDELEERHQNKAISLFRFLISRNFTLWITSRPHKKSYLEKELQTSALYINLLTADQKKEYFSAHHANSLNKVPYEVFYSRVESTILLFGDSSSQFDGYPLHLQFLTNFKKFDLLLNLILRLISYKINLYEEKNETAKIKLISQERQLLHDFHSNLALANFRDITHPISSRMAVDKFAIGLVTLENEKLSFIHPLIKAYFVACYVANTSNLLGTILSEERCRDVRFVMNSMNLKNLKLENIESKSLCNMFKVANIPAVIKMLTEEKNKKLAKLVVSAFFEFYKKRESCDPK</sequence>
<name>A0A834IM18_RHYFE</name>
<dbReference type="Proteomes" id="UP000625711">
    <property type="component" value="Unassembled WGS sequence"/>
</dbReference>
<protein>
    <recommendedName>
        <fullName evidence="3">NACHT domain-containing protein</fullName>
    </recommendedName>
</protein>
<dbReference type="AlphaFoldDB" id="A0A834IM18"/>
<reference evidence="1" key="1">
    <citation type="submission" date="2020-08" db="EMBL/GenBank/DDBJ databases">
        <title>Genome sequencing and assembly of the red palm weevil Rhynchophorus ferrugineus.</title>
        <authorList>
            <person name="Dias G.B."/>
            <person name="Bergman C.M."/>
            <person name="Manee M."/>
        </authorList>
    </citation>
    <scope>NUCLEOTIDE SEQUENCE</scope>
    <source>
        <strain evidence="1">AA-2017</strain>
        <tissue evidence="1">Whole larva</tissue>
    </source>
</reference>
<accession>A0A834IM18</accession>